<keyword evidence="6" id="KW-0963">Cytoplasm</keyword>
<dbReference type="InterPro" id="IPR014039">
    <property type="entry name" value="Transl_elong_EFTs/EF1B_dimer"/>
</dbReference>
<dbReference type="OrthoDB" id="9808348at2"/>
<dbReference type="NCBIfam" id="TIGR00116">
    <property type="entry name" value="tsf"/>
    <property type="match status" value="1"/>
</dbReference>
<organism evidence="10 11">
    <name type="scientific">Defluviitalea raffinosedens</name>
    <dbReference type="NCBI Taxonomy" id="1450156"/>
    <lineage>
        <taxon>Bacteria</taxon>
        <taxon>Bacillati</taxon>
        <taxon>Bacillota</taxon>
        <taxon>Clostridia</taxon>
        <taxon>Lachnospirales</taxon>
        <taxon>Defluviitaleaceae</taxon>
        <taxon>Defluviitalea</taxon>
    </lineage>
</organism>
<comment type="function">
    <text evidence="5 6 7">Associates with the EF-Tu.GDP complex and induces the exchange of GDP to GTP. It remains bound to the aminoacyl-tRNA.EF-Tu.GTP complex up to the GTP hydrolysis stage on the ribosome.</text>
</comment>
<dbReference type="Pfam" id="PF00889">
    <property type="entry name" value="EF_TS"/>
    <property type="match status" value="1"/>
</dbReference>
<protein>
    <recommendedName>
        <fullName evidence="2 6">Elongation factor Ts</fullName>
        <shortName evidence="6">EF-Ts</shortName>
    </recommendedName>
</protein>
<evidence type="ECO:0000259" key="9">
    <source>
        <dbReference type="Pfam" id="PF00889"/>
    </source>
</evidence>
<dbReference type="GO" id="GO:0005737">
    <property type="term" value="C:cytoplasm"/>
    <property type="evidence" value="ECO:0007669"/>
    <property type="project" value="UniProtKB-SubCell"/>
</dbReference>
<proteinExistence type="inferred from homology"/>
<dbReference type="SUPFAM" id="SSF46934">
    <property type="entry name" value="UBA-like"/>
    <property type="match status" value="1"/>
</dbReference>
<dbReference type="InterPro" id="IPR036402">
    <property type="entry name" value="EF-Ts_dimer_sf"/>
</dbReference>
<evidence type="ECO:0000256" key="5">
    <source>
        <dbReference type="ARBA" id="ARBA00025453"/>
    </source>
</evidence>
<evidence type="ECO:0000256" key="6">
    <source>
        <dbReference type="HAMAP-Rule" id="MF_00050"/>
    </source>
</evidence>
<dbReference type="Gene3D" id="1.10.8.10">
    <property type="entry name" value="DNA helicase RuvA subunit, C-terminal domain"/>
    <property type="match status" value="1"/>
</dbReference>
<dbReference type="FunFam" id="1.10.8.10:FF:000001">
    <property type="entry name" value="Elongation factor Ts"/>
    <property type="match status" value="1"/>
</dbReference>
<keyword evidence="4 6" id="KW-0648">Protein biosynthesis</keyword>
<dbReference type="FunFam" id="1.10.286.20:FF:000001">
    <property type="entry name" value="Elongation factor Ts"/>
    <property type="match status" value="1"/>
</dbReference>
<comment type="similarity">
    <text evidence="1 6 7">Belongs to the EF-Ts family.</text>
</comment>
<dbReference type="RefSeq" id="WP_158738985.1">
    <property type="nucleotide sequence ID" value="NZ_JAFBEP010000004.1"/>
</dbReference>
<feature type="region of interest" description="Involved in Mg(2+) ion dislocation from EF-Tu" evidence="6">
    <location>
        <begin position="81"/>
        <end position="84"/>
    </location>
</feature>
<evidence type="ECO:0000313" key="10">
    <source>
        <dbReference type="EMBL" id="KAE9637069.1"/>
    </source>
</evidence>
<dbReference type="HAMAP" id="MF_00050">
    <property type="entry name" value="EF_Ts"/>
    <property type="match status" value="1"/>
</dbReference>
<keyword evidence="11" id="KW-1185">Reference proteome</keyword>
<accession>A0A7C8HG84</accession>
<dbReference type="PROSITE" id="PS01127">
    <property type="entry name" value="EF_TS_2"/>
    <property type="match status" value="1"/>
</dbReference>
<dbReference type="InterPro" id="IPR001816">
    <property type="entry name" value="Transl_elong_EFTs/EF1B"/>
</dbReference>
<evidence type="ECO:0000313" key="11">
    <source>
        <dbReference type="Proteomes" id="UP000483018"/>
    </source>
</evidence>
<dbReference type="Proteomes" id="UP000483018">
    <property type="component" value="Unassembled WGS sequence"/>
</dbReference>
<evidence type="ECO:0000256" key="7">
    <source>
        <dbReference type="RuleBase" id="RU000642"/>
    </source>
</evidence>
<dbReference type="EMBL" id="WSLF01000001">
    <property type="protein sequence ID" value="KAE9637069.1"/>
    <property type="molecule type" value="Genomic_DNA"/>
</dbReference>
<dbReference type="InterPro" id="IPR018101">
    <property type="entry name" value="Transl_elong_Ts_CS"/>
</dbReference>
<dbReference type="AlphaFoldDB" id="A0A7C8HG84"/>
<dbReference type="Gene3D" id="3.30.479.20">
    <property type="entry name" value="Elongation factor Ts, dimerisation domain"/>
    <property type="match status" value="2"/>
</dbReference>
<evidence type="ECO:0000256" key="8">
    <source>
        <dbReference type="RuleBase" id="RU000643"/>
    </source>
</evidence>
<feature type="domain" description="Translation elongation factor EFTs/EF1B dimerisation" evidence="9">
    <location>
        <begin position="72"/>
        <end position="287"/>
    </location>
</feature>
<evidence type="ECO:0000256" key="1">
    <source>
        <dbReference type="ARBA" id="ARBA00005532"/>
    </source>
</evidence>
<keyword evidence="3 6" id="KW-0251">Elongation factor</keyword>
<evidence type="ECO:0000256" key="4">
    <source>
        <dbReference type="ARBA" id="ARBA00022917"/>
    </source>
</evidence>
<sequence>MAITATMVKELREMTGAGMMDCKKALSEANGDMDKAVEILREKGLAKAAKKAGRIAAEGLVANYISEDGKVGALVEVNSETDFVAKNEEFKTFAAQVAKQAAMTKTTTIEDFKNEAWLLDSSKTVEDVLTEKISVIGENLNIRRFVKFETETGVIVSYIHGGGRIGVLVELASQNTSDKVKEAAKDIAMQIAAANPQYITKDEIPADFIEKEREILKQQALNEGKPANIVEKMIEGRLAKNLKELCLVDQQFIKDPDITVAKYLEGVSKEVGTNVTIKAFARYETGEGLEKKEENFAEEVAKQMNL</sequence>
<dbReference type="SUPFAM" id="SSF54713">
    <property type="entry name" value="Elongation factor Ts (EF-Ts), dimerisation domain"/>
    <property type="match status" value="2"/>
</dbReference>
<name>A0A7C8HG84_9FIRM</name>
<dbReference type="CDD" id="cd14275">
    <property type="entry name" value="UBA_EF-Ts"/>
    <property type="match status" value="1"/>
</dbReference>
<dbReference type="PANTHER" id="PTHR11741">
    <property type="entry name" value="ELONGATION FACTOR TS"/>
    <property type="match status" value="1"/>
</dbReference>
<dbReference type="GO" id="GO:0003746">
    <property type="term" value="F:translation elongation factor activity"/>
    <property type="evidence" value="ECO:0007669"/>
    <property type="project" value="UniProtKB-UniRule"/>
</dbReference>
<evidence type="ECO:0000256" key="3">
    <source>
        <dbReference type="ARBA" id="ARBA00022768"/>
    </source>
</evidence>
<dbReference type="InterPro" id="IPR009060">
    <property type="entry name" value="UBA-like_sf"/>
</dbReference>
<evidence type="ECO:0000256" key="2">
    <source>
        <dbReference type="ARBA" id="ARBA00016956"/>
    </source>
</evidence>
<comment type="subcellular location">
    <subcellularLocation>
        <location evidence="6 8">Cytoplasm</location>
    </subcellularLocation>
</comment>
<dbReference type="Gene3D" id="1.10.286.20">
    <property type="match status" value="1"/>
</dbReference>
<comment type="caution">
    <text evidence="10">The sequence shown here is derived from an EMBL/GenBank/DDBJ whole genome shotgun (WGS) entry which is preliminary data.</text>
</comment>
<reference evidence="10 11" key="1">
    <citation type="submission" date="2019-12" db="EMBL/GenBank/DDBJ databases">
        <title>Defluviitalea raffinosedens, isolated from a biogas fermenter, genome sequencing and characterization.</title>
        <authorList>
            <person name="Rettenmaier R."/>
            <person name="Schneider M."/>
            <person name="Neuhaus K."/>
            <person name="Liebl W."/>
            <person name="Zverlov V."/>
        </authorList>
    </citation>
    <scope>NUCLEOTIDE SEQUENCE [LARGE SCALE GENOMIC DNA]</scope>
    <source>
        <strain evidence="10 11">249c-K6</strain>
    </source>
</reference>
<dbReference type="PROSITE" id="PS01126">
    <property type="entry name" value="EF_TS_1"/>
    <property type="match status" value="1"/>
</dbReference>
<gene>
    <name evidence="6" type="primary">tsf</name>
    <name evidence="10" type="ORF">GND95_01150</name>
</gene>
<dbReference type="PANTHER" id="PTHR11741:SF0">
    <property type="entry name" value="ELONGATION FACTOR TS, MITOCHONDRIAL"/>
    <property type="match status" value="1"/>
</dbReference>